<evidence type="ECO:0000313" key="3">
    <source>
        <dbReference type="Proteomes" id="UP000789405"/>
    </source>
</evidence>
<name>A0A9N9GJI7_9GLOM</name>
<organism evidence="2 3">
    <name type="scientific">Dentiscutata erythropus</name>
    <dbReference type="NCBI Taxonomy" id="1348616"/>
    <lineage>
        <taxon>Eukaryota</taxon>
        <taxon>Fungi</taxon>
        <taxon>Fungi incertae sedis</taxon>
        <taxon>Mucoromycota</taxon>
        <taxon>Glomeromycotina</taxon>
        <taxon>Glomeromycetes</taxon>
        <taxon>Diversisporales</taxon>
        <taxon>Gigasporaceae</taxon>
        <taxon>Dentiscutata</taxon>
    </lineage>
</organism>
<feature type="region of interest" description="Disordered" evidence="1">
    <location>
        <begin position="65"/>
        <end position="90"/>
    </location>
</feature>
<dbReference type="AlphaFoldDB" id="A0A9N9GJI7"/>
<reference evidence="2" key="1">
    <citation type="submission" date="2021-06" db="EMBL/GenBank/DDBJ databases">
        <authorList>
            <person name="Kallberg Y."/>
            <person name="Tangrot J."/>
            <person name="Rosling A."/>
        </authorList>
    </citation>
    <scope>NUCLEOTIDE SEQUENCE</scope>
    <source>
        <strain evidence="2">MA453B</strain>
    </source>
</reference>
<comment type="caution">
    <text evidence="2">The sequence shown here is derived from an EMBL/GenBank/DDBJ whole genome shotgun (WGS) entry which is preliminary data.</text>
</comment>
<keyword evidence="3" id="KW-1185">Reference proteome</keyword>
<accession>A0A9N9GJI7</accession>
<dbReference type="Proteomes" id="UP000789405">
    <property type="component" value="Unassembled WGS sequence"/>
</dbReference>
<dbReference type="OrthoDB" id="2447337at2759"/>
<sequence>MVKILKPFEEITRHVCSAKYPTINFVYPYVRMLKNKYAPIAEKDKSIESWLDLIYRPSSDFEEIANSDTSVSSDDEADIPSAGSKKQWQYTHAHQKEVDDSDVVRYLPSANFTFICSPTERRNIENQIREELLVLEPNRSNSNTERTQTTIEKDYDSLSAKLWGPHLIPVLQQST</sequence>
<protein>
    <submittedName>
        <fullName evidence="2">6738_t:CDS:1</fullName>
    </submittedName>
</protein>
<gene>
    <name evidence="2" type="ORF">DERYTH_LOCUS7918</name>
</gene>
<evidence type="ECO:0000256" key="1">
    <source>
        <dbReference type="SAM" id="MobiDB-lite"/>
    </source>
</evidence>
<proteinExistence type="predicted"/>
<evidence type="ECO:0000313" key="2">
    <source>
        <dbReference type="EMBL" id="CAG8606577.1"/>
    </source>
</evidence>
<dbReference type="EMBL" id="CAJVPY010003961">
    <property type="protein sequence ID" value="CAG8606577.1"/>
    <property type="molecule type" value="Genomic_DNA"/>
</dbReference>